<dbReference type="Proteomes" id="UP000288805">
    <property type="component" value="Unassembled WGS sequence"/>
</dbReference>
<protein>
    <submittedName>
        <fullName evidence="2">Uncharacterized protein</fullName>
    </submittedName>
</protein>
<gene>
    <name evidence="2" type="ORF">CK203_041015</name>
</gene>
<dbReference type="Pfam" id="PF03140">
    <property type="entry name" value="DUF247"/>
    <property type="match status" value="1"/>
</dbReference>
<accession>A0A438H9K6</accession>
<sequence>MTVEIEMDHFVVPQEVVADQVVNPADGGRHIRTLANLKSEICRTRDDTPSEKNAKLECPKVPKSLLPSDAMGSESDGHRNEPKIMSLGPYHHGNPKLARGEIIKLNLAEHAFLLFSMSESISIEEVDELYGEISGQVQSLRSCYDAKSTENYSDEEFSVMMMVDGCALLYYMFHACYGDEHDQENSGIRYQDLRHLQRDALLLENQLPYKLLLELGEKVPGYDTSEWMALCLEFVGVIGEEEEEEAYSFPQKMRKFCSGPFGQIIGRSLMKSRL</sequence>
<dbReference type="PANTHER" id="PTHR31549:SF191">
    <property type="entry name" value="DUF247 DOMAIN PROTEIN"/>
    <property type="match status" value="1"/>
</dbReference>
<evidence type="ECO:0000313" key="2">
    <source>
        <dbReference type="EMBL" id="RVW81218.1"/>
    </source>
</evidence>
<reference evidence="2 3" key="1">
    <citation type="journal article" date="2018" name="PLoS Genet.">
        <title>Population sequencing reveals clonal diversity and ancestral inbreeding in the grapevine cultivar Chardonnay.</title>
        <authorList>
            <person name="Roach M.J."/>
            <person name="Johnson D.L."/>
            <person name="Bohlmann J."/>
            <person name="van Vuuren H.J."/>
            <person name="Jones S.J."/>
            <person name="Pretorius I.S."/>
            <person name="Schmidt S.A."/>
            <person name="Borneman A.R."/>
        </authorList>
    </citation>
    <scope>NUCLEOTIDE SEQUENCE [LARGE SCALE GENOMIC DNA]</scope>
    <source>
        <strain evidence="3">cv. Chardonnay</strain>
        <tissue evidence="2">Leaf</tissue>
    </source>
</reference>
<dbReference type="InterPro" id="IPR004158">
    <property type="entry name" value="DUF247_pln"/>
</dbReference>
<name>A0A438H9K6_VITVI</name>
<dbReference type="OrthoDB" id="1849062at2759"/>
<feature type="region of interest" description="Disordered" evidence="1">
    <location>
        <begin position="63"/>
        <end position="88"/>
    </location>
</feature>
<proteinExistence type="predicted"/>
<evidence type="ECO:0000313" key="3">
    <source>
        <dbReference type="Proteomes" id="UP000288805"/>
    </source>
</evidence>
<evidence type="ECO:0000256" key="1">
    <source>
        <dbReference type="SAM" id="MobiDB-lite"/>
    </source>
</evidence>
<comment type="caution">
    <text evidence="2">The sequence shown here is derived from an EMBL/GenBank/DDBJ whole genome shotgun (WGS) entry which is preliminary data.</text>
</comment>
<organism evidence="2 3">
    <name type="scientific">Vitis vinifera</name>
    <name type="common">Grape</name>
    <dbReference type="NCBI Taxonomy" id="29760"/>
    <lineage>
        <taxon>Eukaryota</taxon>
        <taxon>Viridiplantae</taxon>
        <taxon>Streptophyta</taxon>
        <taxon>Embryophyta</taxon>
        <taxon>Tracheophyta</taxon>
        <taxon>Spermatophyta</taxon>
        <taxon>Magnoliopsida</taxon>
        <taxon>eudicotyledons</taxon>
        <taxon>Gunneridae</taxon>
        <taxon>Pentapetalae</taxon>
        <taxon>rosids</taxon>
        <taxon>Vitales</taxon>
        <taxon>Vitaceae</taxon>
        <taxon>Viteae</taxon>
        <taxon>Vitis</taxon>
    </lineage>
</organism>
<dbReference type="PANTHER" id="PTHR31549">
    <property type="entry name" value="PROTEIN, PUTATIVE (DUF247)-RELATED-RELATED"/>
    <property type="match status" value="1"/>
</dbReference>
<dbReference type="EMBL" id="QGNW01000255">
    <property type="protein sequence ID" value="RVW81218.1"/>
    <property type="molecule type" value="Genomic_DNA"/>
</dbReference>
<dbReference type="AlphaFoldDB" id="A0A438H9K6"/>